<evidence type="ECO:0000313" key="1">
    <source>
        <dbReference type="EMBL" id="OCT91083.1"/>
    </source>
</evidence>
<gene>
    <name evidence="1" type="ORF">XELAEV_18014138mg</name>
</gene>
<reference evidence="2" key="1">
    <citation type="journal article" date="2016" name="Nature">
        <title>Genome evolution in the allotetraploid frog Xenopus laevis.</title>
        <authorList>
            <person name="Session A.M."/>
            <person name="Uno Y."/>
            <person name="Kwon T."/>
            <person name="Chapman J.A."/>
            <person name="Toyoda A."/>
            <person name="Takahashi S."/>
            <person name="Fukui A."/>
            <person name="Hikosaka A."/>
            <person name="Suzuki A."/>
            <person name="Kondo M."/>
            <person name="van Heeringen S.J."/>
            <person name="Quigley I."/>
            <person name="Heinz S."/>
            <person name="Ogino H."/>
            <person name="Ochi H."/>
            <person name="Hellsten U."/>
            <person name="Lyons J.B."/>
            <person name="Simakov O."/>
            <person name="Putnam N."/>
            <person name="Stites J."/>
            <person name="Kuroki Y."/>
            <person name="Tanaka T."/>
            <person name="Michiue T."/>
            <person name="Watanabe M."/>
            <person name="Bogdanovic O."/>
            <person name="Lister R."/>
            <person name="Georgiou G."/>
            <person name="Paranjpe S.S."/>
            <person name="van Kruijsbergen I."/>
            <person name="Shu S."/>
            <person name="Carlson J."/>
            <person name="Kinoshita T."/>
            <person name="Ohta Y."/>
            <person name="Mawaribuchi S."/>
            <person name="Jenkins J."/>
            <person name="Grimwood J."/>
            <person name="Schmutz J."/>
            <person name="Mitros T."/>
            <person name="Mozaffari S.V."/>
            <person name="Suzuki Y."/>
            <person name="Haramoto Y."/>
            <person name="Yamamoto T.S."/>
            <person name="Takagi C."/>
            <person name="Heald R."/>
            <person name="Miller K."/>
            <person name="Haudenschild C."/>
            <person name="Kitzman J."/>
            <person name="Nakayama T."/>
            <person name="Izutsu Y."/>
            <person name="Robert J."/>
            <person name="Fortriede J."/>
            <person name="Burns K."/>
            <person name="Lotay V."/>
            <person name="Karimi K."/>
            <person name="Yasuoka Y."/>
            <person name="Dichmann D.S."/>
            <person name="Flajnik M.F."/>
            <person name="Houston D.W."/>
            <person name="Shendure J."/>
            <person name="DuPasquier L."/>
            <person name="Vize P.D."/>
            <person name="Zorn A.M."/>
            <person name="Ito M."/>
            <person name="Marcotte E.M."/>
            <person name="Wallingford J.B."/>
            <person name="Ito Y."/>
            <person name="Asashima M."/>
            <person name="Ueno N."/>
            <person name="Matsuda Y."/>
            <person name="Veenstra G.J."/>
            <person name="Fujiyama A."/>
            <person name="Harland R.M."/>
            <person name="Taira M."/>
            <person name="Rokhsar D.S."/>
        </authorList>
    </citation>
    <scope>NUCLEOTIDE SEQUENCE [LARGE SCALE GENOMIC DNA]</scope>
    <source>
        <strain evidence="2">J</strain>
    </source>
</reference>
<proteinExistence type="predicted"/>
<sequence length="110" mass="12506">MGYKYCICVLHNCIYKSPGASILVSYPEAFTKGLERIDSISRTMALPLFKEGHCIQKQLHGKMKQEFDLFLKVCPLKARVSQPGNSLEIRVQESKGLMRSSPDNLRWTSL</sequence>
<evidence type="ECO:0000313" key="2">
    <source>
        <dbReference type="Proteomes" id="UP000694892"/>
    </source>
</evidence>
<dbReference type="Proteomes" id="UP000694892">
    <property type="component" value="Chromosome 2S"/>
</dbReference>
<name>A0A974HV05_XENLA</name>
<protein>
    <submittedName>
        <fullName evidence="1">Uncharacterized protein</fullName>
    </submittedName>
</protein>
<accession>A0A974HV05</accession>
<organism evidence="1 2">
    <name type="scientific">Xenopus laevis</name>
    <name type="common">African clawed frog</name>
    <dbReference type="NCBI Taxonomy" id="8355"/>
    <lineage>
        <taxon>Eukaryota</taxon>
        <taxon>Metazoa</taxon>
        <taxon>Chordata</taxon>
        <taxon>Craniata</taxon>
        <taxon>Vertebrata</taxon>
        <taxon>Euteleostomi</taxon>
        <taxon>Amphibia</taxon>
        <taxon>Batrachia</taxon>
        <taxon>Anura</taxon>
        <taxon>Pipoidea</taxon>
        <taxon>Pipidae</taxon>
        <taxon>Xenopodinae</taxon>
        <taxon>Xenopus</taxon>
        <taxon>Xenopus</taxon>
    </lineage>
</organism>
<dbReference type="EMBL" id="CM004469">
    <property type="protein sequence ID" value="OCT91083.1"/>
    <property type="molecule type" value="Genomic_DNA"/>
</dbReference>
<dbReference type="AlphaFoldDB" id="A0A974HV05"/>